<feature type="compositionally biased region" description="Low complexity" evidence="1">
    <location>
        <begin position="21"/>
        <end position="45"/>
    </location>
</feature>
<dbReference type="Proteomes" id="UP001293254">
    <property type="component" value="Unassembled WGS sequence"/>
</dbReference>
<dbReference type="EMBL" id="JACGWO010000004">
    <property type="protein sequence ID" value="KAK4428374.1"/>
    <property type="molecule type" value="Genomic_DNA"/>
</dbReference>
<gene>
    <name evidence="2" type="ORF">Salat_1137000</name>
</gene>
<evidence type="ECO:0000313" key="2">
    <source>
        <dbReference type="EMBL" id="KAK4428374.1"/>
    </source>
</evidence>
<feature type="region of interest" description="Disordered" evidence="1">
    <location>
        <begin position="111"/>
        <end position="139"/>
    </location>
</feature>
<evidence type="ECO:0000256" key="1">
    <source>
        <dbReference type="SAM" id="MobiDB-lite"/>
    </source>
</evidence>
<reference evidence="2" key="1">
    <citation type="submission" date="2020-06" db="EMBL/GenBank/DDBJ databases">
        <authorList>
            <person name="Li T."/>
            <person name="Hu X."/>
            <person name="Zhang T."/>
            <person name="Song X."/>
            <person name="Zhang H."/>
            <person name="Dai N."/>
            <person name="Sheng W."/>
            <person name="Hou X."/>
            <person name="Wei L."/>
        </authorList>
    </citation>
    <scope>NUCLEOTIDE SEQUENCE</scope>
    <source>
        <strain evidence="2">3651</strain>
        <tissue evidence="2">Leaf</tissue>
    </source>
</reference>
<sequence length="154" mass="16331">MMNRATVCKFLLESVPFNPLSSSSTRSASATPSDIQSSGRSRSPSRTPPIARPSSVSPSLPPIRQGDPSLETPMIEVETSPEGDTTPVLSYLPLVPLSEVGSSFQKRPRIEEAPQVEKVPSSDPAQAAASASFPLPVMTPQFNPKAGVSICARR</sequence>
<organism evidence="2 3">
    <name type="scientific">Sesamum alatum</name>
    <dbReference type="NCBI Taxonomy" id="300844"/>
    <lineage>
        <taxon>Eukaryota</taxon>
        <taxon>Viridiplantae</taxon>
        <taxon>Streptophyta</taxon>
        <taxon>Embryophyta</taxon>
        <taxon>Tracheophyta</taxon>
        <taxon>Spermatophyta</taxon>
        <taxon>Magnoliopsida</taxon>
        <taxon>eudicotyledons</taxon>
        <taxon>Gunneridae</taxon>
        <taxon>Pentapetalae</taxon>
        <taxon>asterids</taxon>
        <taxon>lamiids</taxon>
        <taxon>Lamiales</taxon>
        <taxon>Pedaliaceae</taxon>
        <taxon>Sesamum</taxon>
    </lineage>
</organism>
<feature type="compositionally biased region" description="Low complexity" evidence="1">
    <location>
        <begin position="121"/>
        <end position="136"/>
    </location>
</feature>
<protein>
    <submittedName>
        <fullName evidence="2">Uncharacterized protein</fullName>
    </submittedName>
</protein>
<evidence type="ECO:0000313" key="3">
    <source>
        <dbReference type="Proteomes" id="UP001293254"/>
    </source>
</evidence>
<comment type="caution">
    <text evidence="2">The sequence shown here is derived from an EMBL/GenBank/DDBJ whole genome shotgun (WGS) entry which is preliminary data.</text>
</comment>
<dbReference type="AlphaFoldDB" id="A0AAE2CNG8"/>
<keyword evidence="3" id="KW-1185">Reference proteome</keyword>
<name>A0AAE2CNG8_9LAMI</name>
<proteinExistence type="predicted"/>
<feature type="region of interest" description="Disordered" evidence="1">
    <location>
        <begin position="18"/>
        <end position="89"/>
    </location>
</feature>
<accession>A0AAE2CNG8</accession>
<reference evidence="2" key="2">
    <citation type="journal article" date="2024" name="Plant">
        <title>Genomic evolution and insights into agronomic trait innovations of Sesamum species.</title>
        <authorList>
            <person name="Miao H."/>
            <person name="Wang L."/>
            <person name="Qu L."/>
            <person name="Liu H."/>
            <person name="Sun Y."/>
            <person name="Le M."/>
            <person name="Wang Q."/>
            <person name="Wei S."/>
            <person name="Zheng Y."/>
            <person name="Lin W."/>
            <person name="Duan Y."/>
            <person name="Cao H."/>
            <person name="Xiong S."/>
            <person name="Wang X."/>
            <person name="Wei L."/>
            <person name="Li C."/>
            <person name="Ma Q."/>
            <person name="Ju M."/>
            <person name="Zhao R."/>
            <person name="Li G."/>
            <person name="Mu C."/>
            <person name="Tian Q."/>
            <person name="Mei H."/>
            <person name="Zhang T."/>
            <person name="Gao T."/>
            <person name="Zhang H."/>
        </authorList>
    </citation>
    <scope>NUCLEOTIDE SEQUENCE</scope>
    <source>
        <strain evidence="2">3651</strain>
    </source>
</reference>